<dbReference type="InterPro" id="IPR011009">
    <property type="entry name" value="Kinase-like_dom_sf"/>
</dbReference>
<dbReference type="PROSITE" id="PS50002">
    <property type="entry name" value="SH3"/>
    <property type="match status" value="1"/>
</dbReference>
<evidence type="ECO:0000256" key="2">
    <source>
        <dbReference type="ARBA" id="ARBA00022443"/>
    </source>
</evidence>
<proteinExistence type="inferred from homology"/>
<dbReference type="CDD" id="cd10831">
    <property type="entry name" value="PDZ_CASK-like"/>
    <property type="match status" value="1"/>
</dbReference>
<protein>
    <recommendedName>
        <fullName evidence="12">Peripheral plasma membrane protein CASK</fullName>
    </recommendedName>
</protein>
<dbReference type="Gene3D" id="1.10.287.650">
    <property type="entry name" value="L27 domain"/>
    <property type="match status" value="2"/>
</dbReference>
<evidence type="ECO:0000256" key="1">
    <source>
        <dbReference type="ARBA" id="ARBA00007014"/>
    </source>
</evidence>
<dbReference type="InterPro" id="IPR000719">
    <property type="entry name" value="Prot_kinase_dom"/>
</dbReference>
<dbReference type="Gene3D" id="6.10.140.620">
    <property type="match status" value="1"/>
</dbReference>
<evidence type="ECO:0000256" key="3">
    <source>
        <dbReference type="PROSITE-ProRule" id="PRU00192"/>
    </source>
</evidence>
<feature type="domain" description="Protein kinase" evidence="6">
    <location>
        <begin position="14"/>
        <end position="281"/>
    </location>
</feature>
<dbReference type="Pfam" id="PF00018">
    <property type="entry name" value="SH3_1"/>
    <property type="match status" value="1"/>
</dbReference>
<dbReference type="SUPFAM" id="SSF50044">
    <property type="entry name" value="SH3-domain"/>
    <property type="match status" value="1"/>
</dbReference>
<evidence type="ECO:0000313" key="10">
    <source>
        <dbReference type="EMBL" id="CAB3386789.1"/>
    </source>
</evidence>
<dbReference type="InterPro" id="IPR008144">
    <property type="entry name" value="Guanylate_kin-like_dom"/>
</dbReference>
<evidence type="ECO:0000259" key="5">
    <source>
        <dbReference type="PROSITE" id="PS50002"/>
    </source>
</evidence>
<dbReference type="SUPFAM" id="SSF50156">
    <property type="entry name" value="PDZ domain-like"/>
    <property type="match status" value="1"/>
</dbReference>
<feature type="compositionally biased region" description="Polar residues" evidence="4">
    <location>
        <begin position="517"/>
        <end position="527"/>
    </location>
</feature>
<dbReference type="SMART" id="SM00326">
    <property type="entry name" value="SH3"/>
    <property type="match status" value="1"/>
</dbReference>
<dbReference type="Gene3D" id="3.30.200.20">
    <property type="entry name" value="Phosphorylase Kinase, domain 1"/>
    <property type="match status" value="1"/>
</dbReference>
<dbReference type="SUPFAM" id="SSF52540">
    <property type="entry name" value="P-loop containing nucleoside triphosphate hydrolases"/>
    <property type="match status" value="1"/>
</dbReference>
<organism evidence="10 11">
    <name type="scientific">Cloeon dipterum</name>
    <dbReference type="NCBI Taxonomy" id="197152"/>
    <lineage>
        <taxon>Eukaryota</taxon>
        <taxon>Metazoa</taxon>
        <taxon>Ecdysozoa</taxon>
        <taxon>Arthropoda</taxon>
        <taxon>Hexapoda</taxon>
        <taxon>Insecta</taxon>
        <taxon>Pterygota</taxon>
        <taxon>Palaeoptera</taxon>
        <taxon>Ephemeroptera</taxon>
        <taxon>Pisciforma</taxon>
        <taxon>Baetidae</taxon>
        <taxon>Cloeon</taxon>
    </lineage>
</organism>
<gene>
    <name evidence="10" type="ORF">CLODIP_2_CD10440</name>
</gene>
<dbReference type="Gene3D" id="2.30.42.10">
    <property type="match status" value="1"/>
</dbReference>
<dbReference type="InterPro" id="IPR004172">
    <property type="entry name" value="L27_dom"/>
</dbReference>
<dbReference type="Pfam" id="PF00625">
    <property type="entry name" value="Guanylate_kin"/>
    <property type="match status" value="1"/>
</dbReference>
<dbReference type="OrthoDB" id="336747at2759"/>
<dbReference type="PROSITE" id="PS50052">
    <property type="entry name" value="GUANYLATE_KINASE_2"/>
    <property type="match status" value="1"/>
</dbReference>
<evidence type="ECO:0000259" key="8">
    <source>
        <dbReference type="PROSITE" id="PS50106"/>
    </source>
</evidence>
<comment type="similarity">
    <text evidence="1">Belongs to the MAGUK family.</text>
</comment>
<dbReference type="PANTHER" id="PTHR23122">
    <property type="entry name" value="MEMBRANE-ASSOCIATED GUANYLATE KINASE MAGUK"/>
    <property type="match status" value="1"/>
</dbReference>
<dbReference type="GO" id="GO:0030054">
    <property type="term" value="C:cell junction"/>
    <property type="evidence" value="ECO:0007669"/>
    <property type="project" value="UniProtKB-ARBA"/>
</dbReference>
<feature type="domain" description="Guanylate kinase-like" evidence="7">
    <location>
        <begin position="860"/>
        <end position="1034"/>
    </location>
</feature>
<dbReference type="InterPro" id="IPR008145">
    <property type="entry name" value="GK/Ca_channel_bsu"/>
</dbReference>
<dbReference type="Gene3D" id="3.40.50.300">
    <property type="entry name" value="P-loop containing nucleotide triphosphate hydrolases"/>
    <property type="match status" value="1"/>
</dbReference>
<feature type="domain" description="PDZ" evidence="8">
    <location>
        <begin position="638"/>
        <end position="719"/>
    </location>
</feature>
<dbReference type="SUPFAM" id="SSF101288">
    <property type="entry name" value="L27 domain"/>
    <property type="match status" value="1"/>
</dbReference>
<dbReference type="PROSITE" id="PS50011">
    <property type="entry name" value="PROTEIN_KINASE_DOM"/>
    <property type="match status" value="1"/>
</dbReference>
<reference evidence="10 11" key="1">
    <citation type="submission" date="2020-04" db="EMBL/GenBank/DDBJ databases">
        <authorList>
            <person name="Alioto T."/>
            <person name="Alioto T."/>
            <person name="Gomez Garrido J."/>
        </authorList>
    </citation>
    <scope>NUCLEOTIDE SEQUENCE [LARGE SCALE GENOMIC DNA]</scope>
</reference>
<dbReference type="FunFam" id="3.30.63.10:FF:000002">
    <property type="entry name" value="Guanylate kinase 1"/>
    <property type="match status" value="1"/>
</dbReference>
<dbReference type="FunFam" id="3.30.200.20:FF:000051">
    <property type="entry name" value="Peripheral plasma membrane protein CASK isoform B"/>
    <property type="match status" value="1"/>
</dbReference>
<dbReference type="GO" id="GO:0019098">
    <property type="term" value="P:reproductive behavior"/>
    <property type="evidence" value="ECO:0007669"/>
    <property type="project" value="UniProtKB-ARBA"/>
</dbReference>
<dbReference type="CDD" id="cd00071">
    <property type="entry name" value="GMPK"/>
    <property type="match status" value="1"/>
</dbReference>
<dbReference type="Proteomes" id="UP000494165">
    <property type="component" value="Unassembled WGS sequence"/>
</dbReference>
<name>A0A8S1DSE8_9INSE</name>
<dbReference type="AlphaFoldDB" id="A0A8S1DSE8"/>
<dbReference type="InterPro" id="IPR020590">
    <property type="entry name" value="Guanylate_kinase_CS"/>
</dbReference>
<dbReference type="SMART" id="SM00228">
    <property type="entry name" value="PDZ"/>
    <property type="match status" value="1"/>
</dbReference>
<dbReference type="InterPro" id="IPR050716">
    <property type="entry name" value="MAGUK"/>
</dbReference>
<feature type="compositionally biased region" description="Basic residues" evidence="4">
    <location>
        <begin position="500"/>
        <end position="511"/>
    </location>
</feature>
<dbReference type="GO" id="GO:0005524">
    <property type="term" value="F:ATP binding"/>
    <property type="evidence" value="ECO:0007669"/>
    <property type="project" value="InterPro"/>
</dbReference>
<dbReference type="InterPro" id="IPR036034">
    <property type="entry name" value="PDZ_sf"/>
</dbReference>
<keyword evidence="11" id="KW-1185">Reference proteome</keyword>
<evidence type="ECO:0000259" key="9">
    <source>
        <dbReference type="PROSITE" id="PS51022"/>
    </source>
</evidence>
<feature type="domain" description="L27" evidence="9">
    <location>
        <begin position="337"/>
        <end position="405"/>
    </location>
</feature>
<dbReference type="InterPro" id="IPR036028">
    <property type="entry name" value="SH3-like_dom_sf"/>
</dbReference>
<dbReference type="EMBL" id="CADEPI010000512">
    <property type="protein sequence ID" value="CAB3386789.1"/>
    <property type="molecule type" value="Genomic_DNA"/>
</dbReference>
<dbReference type="PROSITE" id="PS50106">
    <property type="entry name" value="PDZ"/>
    <property type="match status" value="1"/>
</dbReference>
<comment type="caution">
    <text evidence="10">The sequence shown here is derived from an EMBL/GenBank/DDBJ whole genome shotgun (WGS) entry which is preliminary data.</text>
</comment>
<dbReference type="CDD" id="cd12035">
    <property type="entry name" value="SH3_MPP1-like"/>
    <property type="match status" value="1"/>
</dbReference>
<dbReference type="InterPro" id="IPR001478">
    <property type="entry name" value="PDZ"/>
</dbReference>
<dbReference type="Pfam" id="PF00069">
    <property type="entry name" value="Pkinase"/>
    <property type="match status" value="1"/>
</dbReference>
<evidence type="ECO:0000313" key="11">
    <source>
        <dbReference type="Proteomes" id="UP000494165"/>
    </source>
</evidence>
<sequence>MTMAEDDVLFDDVYELCEIIGKGPHSVVRRCLHRQTGQQFAVKVVDVARFTATPGLSTADLKREATICHMLKHPHIVELLETYSSEGMLYMVFEFMDGSDLCFEIVRRAMAGFVYSEAVASHYMRQITEALRYCHDNDIVHRDIKPHAILLASKENSAPVKLGGFGSAVQLAEGQTTLQPQPGRMGAPHFMAPEVVLRRPSGKPADVWALGVLLHVLLSGALPFVGSRDRLGDSIVRGQLRLDGGEWSLVSGSAKELVRGMLQTDPTQRFTIHQVLSHLWIKERASGAPKMHLSGTVDEMRRFNARRKLKGAVLSAVSSSKWGLLGDDELAVDHRATSRAVSMVLDSLDDSHCLQGRLVNISDDLTPQEPDEQDRAFLASVLEDTQLHALLELYDRISSRAISPSRAPPSDAVQRCRDLTDWLRDSLVHAEMRELATILMKPHFKGQDAAEQHTGEGVVWPVVSAVAASRDVLTGRTLEHHYGLHHHHHPPVQQSPFAPRHGHHRHCRQHNAWHGSTPATPVTPSRWSHQDLHHQAPFHHHRAASVMGTSSLDSYTNRCPIHSPHRFRYANGGSEALLQAHDVASHEVYGAGAVRVTPPPLLPGPYLNGSEEGGGGLMGGVDSGDEGGPDEMVTRVRLVQFQKNTDEPMGITLKLSPQGQCVVARIMHGGMIHRQATLHVGDEIREINGVSVANQSVSTLQKMLREARGSVTFKIVPSYRSAPPPCELFRIKPLPVLIFVRAQFDYDPLEDDLIPCAQAGIAFKTGDILQIISKDDHNWWQARKDIASGTAGLIPSPELQEWRTACQAMEKAKNEQVNCSIFGRKKKQSRDKYLAKHNAVFDQLDLVTYEEVVKLPSFQRKTLVLLGAHGVGRRHIKNTLIAKHPDKYAYPIPHTTRPPRADEENGRSYFFVSHDEMMADIAANEYLEYGTHEDAMYGTKLETIRKIHQDGLMAILDVEPQALKILRTAEFAPYVVFIGAPSFGAVGGVTYDGSLERLSKESDLLKAAYGHMFDLCLVNNDIDETICALERAIEKIQSSAQWVPVSWVY</sequence>
<dbReference type="Gene3D" id="1.10.510.10">
    <property type="entry name" value="Transferase(Phosphotransferase) domain 1"/>
    <property type="match status" value="1"/>
</dbReference>
<dbReference type="SMART" id="SM00072">
    <property type="entry name" value="GuKc"/>
    <property type="match status" value="1"/>
</dbReference>
<dbReference type="PROSITE" id="PS51022">
    <property type="entry name" value="L27"/>
    <property type="match status" value="1"/>
</dbReference>
<dbReference type="InterPro" id="IPR027417">
    <property type="entry name" value="P-loop_NTPase"/>
</dbReference>
<accession>A0A8S1DSE8</accession>
<feature type="domain" description="SH3" evidence="5">
    <location>
        <begin position="735"/>
        <end position="804"/>
    </location>
</feature>
<feature type="region of interest" description="Disordered" evidence="4">
    <location>
        <begin position="484"/>
        <end position="527"/>
    </location>
</feature>
<dbReference type="InterPro" id="IPR036892">
    <property type="entry name" value="L27_dom_sf"/>
</dbReference>
<dbReference type="FunFam" id="1.10.510.10:FF:001592">
    <property type="entry name" value="Peripheral plasma membrane protein CASK"/>
    <property type="match status" value="1"/>
</dbReference>
<dbReference type="InterPro" id="IPR001452">
    <property type="entry name" value="SH3_domain"/>
</dbReference>
<dbReference type="SUPFAM" id="SSF56112">
    <property type="entry name" value="Protein kinase-like (PK-like)"/>
    <property type="match status" value="1"/>
</dbReference>
<dbReference type="Gene3D" id="2.30.30.40">
    <property type="entry name" value="SH3 Domains"/>
    <property type="match status" value="1"/>
</dbReference>
<dbReference type="Pfam" id="PF00595">
    <property type="entry name" value="PDZ"/>
    <property type="match status" value="1"/>
</dbReference>
<evidence type="ECO:0008006" key="12">
    <source>
        <dbReference type="Google" id="ProtNLM"/>
    </source>
</evidence>
<dbReference type="FunFam" id="2.30.42.10:FF:000016">
    <property type="entry name" value="peripheral plasma membrane protein CASK isoform X2"/>
    <property type="match status" value="1"/>
</dbReference>
<dbReference type="FunFam" id="3.40.50.300:FF:000146">
    <property type="entry name" value="MAGUK p55 subfamily member 6 isoform X1"/>
    <property type="match status" value="1"/>
</dbReference>
<dbReference type="GO" id="GO:0004672">
    <property type="term" value="F:protein kinase activity"/>
    <property type="evidence" value="ECO:0007669"/>
    <property type="project" value="InterPro"/>
</dbReference>
<evidence type="ECO:0000259" key="7">
    <source>
        <dbReference type="PROSITE" id="PS50052"/>
    </source>
</evidence>
<keyword evidence="2 3" id="KW-0728">SH3 domain</keyword>
<evidence type="ECO:0000259" key="6">
    <source>
        <dbReference type="PROSITE" id="PS50011"/>
    </source>
</evidence>
<dbReference type="PROSITE" id="PS00856">
    <property type="entry name" value="GUANYLATE_KINASE_1"/>
    <property type="match status" value="1"/>
</dbReference>
<evidence type="ECO:0000256" key="4">
    <source>
        <dbReference type="SAM" id="MobiDB-lite"/>
    </source>
</evidence>